<evidence type="ECO:0000256" key="6">
    <source>
        <dbReference type="ARBA" id="ARBA00023034"/>
    </source>
</evidence>
<keyword evidence="5 10" id="KW-1133">Transmembrane helix</keyword>
<evidence type="ECO:0000256" key="7">
    <source>
        <dbReference type="ARBA" id="ARBA00023136"/>
    </source>
</evidence>
<dbReference type="InterPro" id="IPR039899">
    <property type="entry name" value="BET1_SNARE"/>
</dbReference>
<keyword evidence="3 10" id="KW-0812">Transmembrane</keyword>
<keyword evidence="7 10" id="KW-0472">Membrane</keyword>
<evidence type="ECO:0000256" key="10">
    <source>
        <dbReference type="SAM" id="Phobius"/>
    </source>
</evidence>
<feature type="transmembrane region" description="Helical" evidence="10">
    <location>
        <begin position="130"/>
        <end position="147"/>
    </location>
</feature>
<dbReference type="PANTHER" id="PTHR12791">
    <property type="entry name" value="GOLGI SNARE BET1-RELATED"/>
    <property type="match status" value="1"/>
</dbReference>
<name>A0A7S1EW44_NOCSC</name>
<evidence type="ECO:0000256" key="2">
    <source>
        <dbReference type="ARBA" id="ARBA00022448"/>
    </source>
</evidence>
<sequence length="170" mass="18485">MSRRPQAVEVAAGMPSASAGSESRTRAKVDPRAALFGRPQGKGAGRKDTDAKAAAYSREVLERQNDAAIDDLESRVTQLKEVTMGISQTTKESVTFLEGMGIDFDKAGLLMRSTLGNLNSMMKKGGSKHMCYLIVFIVTVFFLLYFLRSRLSFGGESKEIKLSHNDSALG</sequence>
<dbReference type="GO" id="GO:0015031">
    <property type="term" value="P:protein transport"/>
    <property type="evidence" value="ECO:0007669"/>
    <property type="project" value="UniProtKB-KW"/>
</dbReference>
<dbReference type="SUPFAM" id="SSF58038">
    <property type="entry name" value="SNARE fusion complex"/>
    <property type="match status" value="1"/>
</dbReference>
<evidence type="ECO:0000256" key="1">
    <source>
        <dbReference type="ARBA" id="ARBA00004394"/>
    </source>
</evidence>
<evidence type="ECO:0000256" key="8">
    <source>
        <dbReference type="ARBA" id="ARBA00046280"/>
    </source>
</evidence>
<evidence type="ECO:0000256" key="9">
    <source>
        <dbReference type="SAM" id="MobiDB-lite"/>
    </source>
</evidence>
<evidence type="ECO:0000256" key="5">
    <source>
        <dbReference type="ARBA" id="ARBA00022989"/>
    </source>
</evidence>
<accession>A0A7S1EW44</accession>
<proteinExistence type="predicted"/>
<evidence type="ECO:0000313" key="11">
    <source>
        <dbReference type="EMBL" id="CAD8827694.1"/>
    </source>
</evidence>
<dbReference type="GO" id="GO:0000139">
    <property type="term" value="C:Golgi membrane"/>
    <property type="evidence" value="ECO:0007669"/>
    <property type="project" value="UniProtKB-SubCell"/>
</dbReference>
<dbReference type="EMBL" id="HBFQ01002969">
    <property type="protein sequence ID" value="CAD8827694.1"/>
    <property type="molecule type" value="Transcribed_RNA"/>
</dbReference>
<evidence type="ECO:0000256" key="4">
    <source>
        <dbReference type="ARBA" id="ARBA00022927"/>
    </source>
</evidence>
<gene>
    <name evidence="11" type="ORF">NSCI0253_LOCUS2040</name>
</gene>
<keyword evidence="4" id="KW-0653">Protein transport</keyword>
<feature type="region of interest" description="Disordered" evidence="9">
    <location>
        <begin position="1"/>
        <end position="49"/>
    </location>
</feature>
<dbReference type="CDD" id="cd15853">
    <property type="entry name" value="SNARE_Bet1"/>
    <property type="match status" value="1"/>
</dbReference>
<organism evidence="11">
    <name type="scientific">Noctiluca scintillans</name>
    <name type="common">Sea sparkle</name>
    <name type="synonym">Red tide dinoflagellate</name>
    <dbReference type="NCBI Taxonomy" id="2966"/>
    <lineage>
        <taxon>Eukaryota</taxon>
        <taxon>Sar</taxon>
        <taxon>Alveolata</taxon>
        <taxon>Dinophyceae</taxon>
        <taxon>Noctilucales</taxon>
        <taxon>Noctilucaceae</taxon>
        <taxon>Noctiluca</taxon>
    </lineage>
</organism>
<keyword evidence="6" id="KW-0333">Golgi apparatus</keyword>
<dbReference type="AlphaFoldDB" id="A0A7S1EW44"/>
<reference evidence="11" key="1">
    <citation type="submission" date="2021-01" db="EMBL/GenBank/DDBJ databases">
        <authorList>
            <person name="Corre E."/>
            <person name="Pelletier E."/>
            <person name="Niang G."/>
            <person name="Scheremetjew M."/>
            <person name="Finn R."/>
            <person name="Kale V."/>
            <person name="Holt S."/>
            <person name="Cochrane G."/>
            <person name="Meng A."/>
            <person name="Brown T."/>
            <person name="Cohen L."/>
        </authorList>
    </citation>
    <scope>NUCLEOTIDE SEQUENCE</scope>
</reference>
<protein>
    <recommendedName>
        <fullName evidence="12">t-SNARE coiled-coil homology domain-containing protein</fullName>
    </recommendedName>
</protein>
<evidence type="ECO:0000256" key="3">
    <source>
        <dbReference type="ARBA" id="ARBA00022692"/>
    </source>
</evidence>
<evidence type="ECO:0008006" key="12">
    <source>
        <dbReference type="Google" id="ProtNLM"/>
    </source>
</evidence>
<keyword evidence="2" id="KW-0813">Transport</keyword>
<comment type="subcellular location">
    <subcellularLocation>
        <location evidence="8">Endomembrane system</location>
        <topology evidence="8">Single-pass type IV membrane protein</topology>
    </subcellularLocation>
    <subcellularLocation>
        <location evidence="1">Golgi apparatus membrane</location>
    </subcellularLocation>
</comment>